<evidence type="ECO:0000313" key="5">
    <source>
        <dbReference type="EMBL" id="EFQ23978.1"/>
    </source>
</evidence>
<dbReference type="OrthoDB" id="9801054at2"/>
<feature type="binding site" evidence="2">
    <location>
        <position position="139"/>
    </location>
    <ligand>
        <name>ATP</name>
        <dbReference type="ChEBI" id="CHEBI:30616"/>
    </ligand>
</feature>
<dbReference type="PIRSF" id="PIRSF004976">
    <property type="entry name" value="ATPase_YdaO"/>
    <property type="match status" value="1"/>
</dbReference>
<dbReference type="Gene3D" id="3.40.50.620">
    <property type="entry name" value="HUPs"/>
    <property type="match status" value="1"/>
</dbReference>
<name>E3CUG2_9BACT</name>
<dbReference type="GO" id="GO:0016740">
    <property type="term" value="F:transferase activity"/>
    <property type="evidence" value="ECO:0007669"/>
    <property type="project" value="UniProtKB-KW"/>
</dbReference>
<protein>
    <submittedName>
        <fullName evidence="5">PP-loop domain protein</fullName>
    </submittedName>
</protein>
<dbReference type="InterPro" id="IPR035107">
    <property type="entry name" value="tRNA_thiolation_TtcA_Ctu1"/>
</dbReference>
<keyword evidence="6" id="KW-1185">Reference proteome</keyword>
<dbReference type="Proteomes" id="UP000005096">
    <property type="component" value="Chromosome"/>
</dbReference>
<feature type="binding site" evidence="2">
    <location>
        <position position="144"/>
    </location>
    <ligand>
        <name>ATP</name>
        <dbReference type="ChEBI" id="CHEBI:30616"/>
    </ligand>
</feature>
<dbReference type="PANTHER" id="PTHR43686:SF1">
    <property type="entry name" value="AMINOTRAN_5 DOMAIN-CONTAINING PROTEIN"/>
    <property type="match status" value="1"/>
</dbReference>
<proteinExistence type="predicted"/>
<gene>
    <name evidence="5" type="ORF">Apau_1559</name>
</gene>
<dbReference type="eggNOG" id="COG0037">
    <property type="taxonomic scope" value="Bacteria"/>
</dbReference>
<dbReference type="InterPro" id="IPR011063">
    <property type="entry name" value="TilS/TtcA_N"/>
</dbReference>
<keyword evidence="2" id="KW-0547">Nucleotide-binding</keyword>
<dbReference type="CDD" id="cd24138">
    <property type="entry name" value="TtcA-like"/>
    <property type="match status" value="1"/>
</dbReference>
<feature type="binding site" evidence="2">
    <location>
        <position position="70"/>
    </location>
    <ligand>
        <name>ATP</name>
        <dbReference type="ChEBI" id="CHEBI:30616"/>
    </ligand>
</feature>
<dbReference type="Pfam" id="PF01171">
    <property type="entry name" value="ATP_bind_3"/>
    <property type="match status" value="1"/>
</dbReference>
<keyword evidence="2" id="KW-0067">ATP-binding</keyword>
<evidence type="ECO:0000256" key="2">
    <source>
        <dbReference type="PIRSR" id="PIRSR004976-51"/>
    </source>
</evidence>
<dbReference type="PaxDb" id="584708-Apau_1559"/>
<dbReference type="STRING" id="584708.Apau_1559"/>
<feature type="binding site" evidence="2">
    <location>
        <position position="44"/>
    </location>
    <ligand>
        <name>ATP</name>
        <dbReference type="ChEBI" id="CHEBI:30616"/>
    </ligand>
</feature>
<evidence type="ECO:0000256" key="1">
    <source>
        <dbReference type="ARBA" id="ARBA00022679"/>
    </source>
</evidence>
<dbReference type="SUPFAM" id="SSF52402">
    <property type="entry name" value="Adenine nucleotide alpha hydrolases-like"/>
    <property type="match status" value="1"/>
</dbReference>
<feature type="binding site" evidence="2">
    <location>
        <begin position="38"/>
        <end position="40"/>
    </location>
    <ligand>
        <name>ATP</name>
        <dbReference type="ChEBI" id="CHEBI:30616"/>
    </ligand>
</feature>
<evidence type="ECO:0000259" key="4">
    <source>
        <dbReference type="Pfam" id="PF01171"/>
    </source>
</evidence>
<dbReference type="EMBL" id="CM001022">
    <property type="protein sequence ID" value="EFQ23978.1"/>
    <property type="molecule type" value="Genomic_DNA"/>
</dbReference>
<dbReference type="GO" id="GO:0005524">
    <property type="term" value="F:ATP binding"/>
    <property type="evidence" value="ECO:0007669"/>
    <property type="project" value="UniProtKB-KW"/>
</dbReference>
<dbReference type="HOGENOM" id="CLU_026481_5_2_0"/>
<sequence length="258" mass="28108">MSKPGQERPPLARSIRRAIGQAVESFSLILPHDRILLGLSGGKDSILLALGLRELQRRSPVPFHLQACFVDSHGEDSVPPSLQDFAASLGIPLVTRSYPIFPILKEREEAHPCSLCAHLRRGILASCAQETGNNVLALGHHLDDALETTLLNLCHAGRFRCFSPHMTMSRSGIRVIRPLVFLEESAVAAEVARLGYIPSAPPCPFGMEGRRGAMKHLLKELETSIPEIKGNLLHALQTHPLPDGWGTPSGASRRRSAP</sequence>
<keyword evidence="1" id="KW-0808">Transferase</keyword>
<dbReference type="PANTHER" id="PTHR43686">
    <property type="entry name" value="SULFURTRANSFERASE-RELATED"/>
    <property type="match status" value="1"/>
</dbReference>
<dbReference type="RefSeq" id="WP_006301188.1">
    <property type="nucleotide sequence ID" value="NZ_CM001022.1"/>
</dbReference>
<dbReference type="InterPro" id="IPR014729">
    <property type="entry name" value="Rossmann-like_a/b/a_fold"/>
</dbReference>
<dbReference type="GO" id="GO:0008033">
    <property type="term" value="P:tRNA processing"/>
    <property type="evidence" value="ECO:0007669"/>
    <property type="project" value="InterPro"/>
</dbReference>
<feature type="domain" description="tRNA(Ile)-lysidine/2-thiocytidine synthase N-terminal" evidence="4">
    <location>
        <begin position="35"/>
        <end position="186"/>
    </location>
</feature>
<evidence type="ECO:0000256" key="3">
    <source>
        <dbReference type="SAM" id="MobiDB-lite"/>
    </source>
</evidence>
<evidence type="ECO:0000313" key="6">
    <source>
        <dbReference type="Proteomes" id="UP000005096"/>
    </source>
</evidence>
<dbReference type="AlphaFoldDB" id="E3CUG2"/>
<organism evidence="5 6">
    <name type="scientific">Aminomonas paucivorans DSM 12260</name>
    <dbReference type="NCBI Taxonomy" id="584708"/>
    <lineage>
        <taxon>Bacteria</taxon>
        <taxon>Thermotogati</taxon>
        <taxon>Synergistota</taxon>
        <taxon>Synergistia</taxon>
        <taxon>Synergistales</taxon>
        <taxon>Synergistaceae</taxon>
        <taxon>Aminomonas</taxon>
    </lineage>
</organism>
<feature type="region of interest" description="Disordered" evidence="3">
    <location>
        <begin position="239"/>
        <end position="258"/>
    </location>
</feature>
<reference evidence="5 6" key="1">
    <citation type="journal article" date="2010" name="Stand. Genomic Sci.">
        <title>Non-contiguous finished genome sequence of Aminomonas paucivorans type strain (GLU-3).</title>
        <authorList>
            <person name="Pitluck S."/>
            <person name="Yasawong M."/>
            <person name="Held B."/>
            <person name="Lapidus A."/>
            <person name="Nolan M."/>
            <person name="Copeland A."/>
            <person name="Lucas S."/>
            <person name="Del Rio T.G."/>
            <person name="Tice H."/>
            <person name="Cheng J.F."/>
            <person name="Chertkov O."/>
            <person name="Goodwin L."/>
            <person name="Tapia R."/>
            <person name="Han C."/>
            <person name="Liolios K."/>
            <person name="Ivanova N."/>
            <person name="Mavromatis K."/>
            <person name="Ovchinnikova G."/>
            <person name="Pati A."/>
            <person name="Chen A."/>
            <person name="Palaniappan K."/>
            <person name="Land M."/>
            <person name="Hauser L."/>
            <person name="Chang Y.J."/>
            <person name="Jeffries C.D."/>
            <person name="Pukall R."/>
            <person name="Spring S."/>
            <person name="Rohde M."/>
            <person name="Sikorski J."/>
            <person name="Goker M."/>
            <person name="Woyke T."/>
            <person name="Bristow J."/>
            <person name="Eisen J.A."/>
            <person name="Markowitz V."/>
            <person name="Hugenholtz P."/>
            <person name="Kyrpides N.C."/>
            <person name="Klenk H.P."/>
        </authorList>
    </citation>
    <scope>NUCLEOTIDE SEQUENCE [LARGE SCALE GENOMIC DNA]</scope>
    <source>
        <strain evidence="5 6">DSM 12260</strain>
    </source>
</reference>
<accession>E3CUG2</accession>